<feature type="transmembrane region" description="Helical" evidence="5">
    <location>
        <begin position="144"/>
        <end position="171"/>
    </location>
</feature>
<dbReference type="InterPro" id="IPR036734">
    <property type="entry name" value="Neur_chan_lig-bd_sf"/>
</dbReference>
<evidence type="ECO:0000256" key="4">
    <source>
        <dbReference type="ARBA" id="ARBA00023136"/>
    </source>
</evidence>
<keyword evidence="3 5" id="KW-1133">Transmembrane helix</keyword>
<keyword evidence="7" id="KW-1185">Reference proteome</keyword>
<reference evidence="8" key="1">
    <citation type="submission" date="2024-02" db="UniProtKB">
        <authorList>
            <consortium name="WormBaseParasite"/>
        </authorList>
    </citation>
    <scope>IDENTIFICATION</scope>
</reference>
<dbReference type="Gene3D" id="2.70.170.10">
    <property type="entry name" value="Neurotransmitter-gated ion-channel ligand-binding domain"/>
    <property type="match status" value="1"/>
</dbReference>
<dbReference type="PRINTS" id="PR00252">
    <property type="entry name" value="NRIONCHANNEL"/>
</dbReference>
<dbReference type="AlphaFoldDB" id="A0AAF3EGQ6"/>
<feature type="transmembrane region" description="Helical" evidence="5">
    <location>
        <begin position="223"/>
        <end position="246"/>
    </location>
</feature>
<evidence type="ECO:0000256" key="3">
    <source>
        <dbReference type="ARBA" id="ARBA00022989"/>
    </source>
</evidence>
<keyword evidence="5" id="KW-0407">Ion channel</keyword>
<organism evidence="7 8">
    <name type="scientific">Mesorhabditis belari</name>
    <dbReference type="NCBI Taxonomy" id="2138241"/>
    <lineage>
        <taxon>Eukaryota</taxon>
        <taxon>Metazoa</taxon>
        <taxon>Ecdysozoa</taxon>
        <taxon>Nematoda</taxon>
        <taxon>Chromadorea</taxon>
        <taxon>Rhabditida</taxon>
        <taxon>Rhabditina</taxon>
        <taxon>Rhabditomorpha</taxon>
        <taxon>Rhabditoidea</taxon>
        <taxon>Rhabditidae</taxon>
        <taxon>Mesorhabditinae</taxon>
        <taxon>Mesorhabditis</taxon>
    </lineage>
</organism>
<dbReference type="GO" id="GO:0004888">
    <property type="term" value="F:transmembrane signaling receptor activity"/>
    <property type="evidence" value="ECO:0007669"/>
    <property type="project" value="InterPro"/>
</dbReference>
<keyword evidence="5" id="KW-0813">Transport</keyword>
<dbReference type="GO" id="GO:0016020">
    <property type="term" value="C:membrane"/>
    <property type="evidence" value="ECO:0007669"/>
    <property type="project" value="UniProtKB-SubCell"/>
</dbReference>
<proteinExistence type="inferred from homology"/>
<evidence type="ECO:0000256" key="1">
    <source>
        <dbReference type="ARBA" id="ARBA00004141"/>
    </source>
</evidence>
<feature type="transmembrane region" description="Helical" evidence="5">
    <location>
        <begin position="590"/>
        <end position="611"/>
    </location>
</feature>
<evidence type="ECO:0000256" key="2">
    <source>
        <dbReference type="ARBA" id="ARBA00022692"/>
    </source>
</evidence>
<dbReference type="Gene3D" id="1.20.58.390">
    <property type="entry name" value="Neurotransmitter-gated ion-channel transmembrane domain"/>
    <property type="match status" value="1"/>
</dbReference>
<accession>A0AAF3EGQ6</accession>
<feature type="transmembrane region" description="Helical" evidence="5">
    <location>
        <begin position="192"/>
        <end position="217"/>
    </location>
</feature>
<dbReference type="WBParaSite" id="MBELARI_LOCUS13178">
    <property type="protein sequence ID" value="MBELARI_LOCUS13178"/>
    <property type="gene ID" value="MBELARI_LOCUS13178"/>
</dbReference>
<feature type="transmembrane region" description="Helical" evidence="5">
    <location>
        <begin position="41"/>
        <end position="64"/>
    </location>
</feature>
<evidence type="ECO:0000256" key="5">
    <source>
        <dbReference type="RuleBase" id="RU000687"/>
    </source>
</evidence>
<comment type="subcellular location">
    <subcellularLocation>
        <location evidence="1">Membrane</location>
        <topology evidence="1">Multi-pass membrane protein</topology>
    </subcellularLocation>
</comment>
<comment type="caution">
    <text evidence="5">Lacks conserved residue(s) required for the propagation of feature annotation.</text>
</comment>
<feature type="transmembrane region" description="Helical" evidence="5">
    <location>
        <begin position="512"/>
        <end position="529"/>
    </location>
</feature>
<dbReference type="InterPro" id="IPR038050">
    <property type="entry name" value="Neuro_actylchol_rec"/>
</dbReference>
<keyword evidence="4 5" id="KW-0472">Membrane</keyword>
<dbReference type="PROSITE" id="PS00236">
    <property type="entry name" value="NEUROTR_ION_CHANNEL"/>
    <property type="match status" value="1"/>
</dbReference>
<feature type="transmembrane region" description="Helical" evidence="5">
    <location>
        <begin position="76"/>
        <end position="94"/>
    </location>
</feature>
<protein>
    <recommendedName>
        <fullName evidence="6">Neurotransmitter-gated ion-channel ligand-binding domain-containing protein</fullName>
    </recommendedName>
</protein>
<evidence type="ECO:0000313" key="7">
    <source>
        <dbReference type="Proteomes" id="UP000887575"/>
    </source>
</evidence>
<dbReference type="CDD" id="cd18989">
    <property type="entry name" value="LGIC_ECD_cation"/>
    <property type="match status" value="1"/>
</dbReference>
<evidence type="ECO:0000259" key="6">
    <source>
        <dbReference type="Pfam" id="PF02931"/>
    </source>
</evidence>
<dbReference type="InterPro" id="IPR006201">
    <property type="entry name" value="Neur_channel"/>
</dbReference>
<dbReference type="Pfam" id="PF02931">
    <property type="entry name" value="Neur_chan_LBD"/>
    <property type="match status" value="1"/>
</dbReference>
<keyword evidence="2 5" id="KW-0812">Transmembrane</keyword>
<feature type="domain" description="Neurotransmitter-gated ion-channel ligand-binding" evidence="6">
    <location>
        <begin position="302"/>
        <end position="498"/>
    </location>
</feature>
<dbReference type="InterPro" id="IPR006202">
    <property type="entry name" value="Neur_chan_lig-bd"/>
</dbReference>
<dbReference type="Proteomes" id="UP000887575">
    <property type="component" value="Unassembled WGS sequence"/>
</dbReference>
<name>A0AAF3EGQ6_9BILA</name>
<evidence type="ECO:0000313" key="8">
    <source>
        <dbReference type="WBParaSite" id="MBELARI_LOCUS13178"/>
    </source>
</evidence>
<dbReference type="SUPFAM" id="SSF90112">
    <property type="entry name" value="Neurotransmitter-gated ion-channel transmembrane pore"/>
    <property type="match status" value="1"/>
</dbReference>
<dbReference type="GO" id="GO:0005230">
    <property type="term" value="F:extracellular ligand-gated monoatomic ion channel activity"/>
    <property type="evidence" value="ECO:0007669"/>
    <property type="project" value="InterPro"/>
</dbReference>
<dbReference type="InterPro" id="IPR036719">
    <property type="entry name" value="Neuro-gated_channel_TM_sf"/>
</dbReference>
<sequence length="612" mass="70112">MTFALCGDILSTLGRPIYFPSLYTIVYSSTILSIHTKAMGIFAFAFTLTLVHGFLTISGSLGFYKLRLVYIEYKRVLWIAQFSFLACVAAKEFLNWCTAYDLYFNGQCTDDPKVLCAANGMSSFCDYDLPYILQCTPTTAGTRVWIAIGVAMALLGGTLTAICVLVTYEAFHPKQNISRKTLEMQRYFNTVYLAQNQISVLVSTPVVLAVAMILQLITNDLLVAIASLWELGMNFHSIAINLLVIFSSKTYRRVIFGIFLNILLLDKVLSAQRYRNSSNDEDYQQYGVTGEYSQFINSAHDLYKELFTRRDYQMFLAPINSKVTRSALDSEKFEITVAIQRLMVLSVDMARQTMEMYFELEMSWTDIRLAWDSQEFDDIEILYVHCDALWAPEEFLVMSPTINEGLPQRFKQCKLYANGSVHFDMFMQIENICPMNIQKFPFDSQTCLVDFSSLQYEFYQLNLKPGLFTKYQGKQLKSNGEWTITNTSSSIEHYDYGLEGKSFDMEEQLEKLAIALTSMMSMTTFVQMVSEQMPKTSQFPLLGIFVLTCVFITSVACVSLIVFAEKCKKHRKEETSLMERIKLHVKSTHFAFFVLFQGANIINFIVFLSFWN</sequence>
<dbReference type="SUPFAM" id="SSF63712">
    <property type="entry name" value="Nicotinic receptor ligand binding domain-like"/>
    <property type="match status" value="1"/>
</dbReference>
<dbReference type="InterPro" id="IPR018000">
    <property type="entry name" value="Neurotransmitter_ion_chnl_CS"/>
</dbReference>
<dbReference type="PANTHER" id="PTHR18945">
    <property type="entry name" value="NEUROTRANSMITTER GATED ION CHANNEL"/>
    <property type="match status" value="1"/>
</dbReference>
<comment type="similarity">
    <text evidence="5">Belongs to the ligand-gated ion channel (TC 1.A.9) family.</text>
</comment>
<keyword evidence="5" id="KW-0406">Ion transport</keyword>
<feature type="transmembrane region" description="Helical" evidence="5">
    <location>
        <begin position="541"/>
        <end position="563"/>
    </location>
</feature>
<feature type="transmembrane region" description="Helical" evidence="5">
    <location>
        <begin position="17"/>
        <end position="35"/>
    </location>
</feature>